<dbReference type="AlphaFoldDB" id="A0A8T1TY21"/>
<comment type="caution">
    <text evidence="2">The sequence shown here is derived from an EMBL/GenBank/DDBJ whole genome shotgun (WGS) entry which is preliminary data.</text>
</comment>
<dbReference type="OrthoDB" id="116554at2759"/>
<sequence length="95" mass="10393">MLRSALPQHCLNSDEDAKDQSATSATLQRDAQLEMPLQELLLAPLDGEDLDARLQRAFVQCRELGVTSIMYETATDMGADTAKKSVAPARSSMPR</sequence>
<proteinExistence type="predicted"/>
<dbReference type="Proteomes" id="UP000688947">
    <property type="component" value="Unassembled WGS sequence"/>
</dbReference>
<organism evidence="2 3">
    <name type="scientific">Phytophthora cactorum</name>
    <dbReference type="NCBI Taxonomy" id="29920"/>
    <lineage>
        <taxon>Eukaryota</taxon>
        <taxon>Sar</taxon>
        <taxon>Stramenopiles</taxon>
        <taxon>Oomycota</taxon>
        <taxon>Peronosporomycetes</taxon>
        <taxon>Peronosporales</taxon>
        <taxon>Peronosporaceae</taxon>
        <taxon>Phytophthora</taxon>
    </lineage>
</organism>
<accession>A0A8T1TY21</accession>
<feature type="region of interest" description="Disordered" evidence="1">
    <location>
        <begin position="1"/>
        <end position="30"/>
    </location>
</feature>
<name>A0A8T1TY21_9STRA</name>
<feature type="compositionally biased region" description="Polar residues" evidence="1">
    <location>
        <begin position="20"/>
        <end position="29"/>
    </location>
</feature>
<dbReference type="VEuPathDB" id="FungiDB:PC110_g23787"/>
<evidence type="ECO:0000256" key="1">
    <source>
        <dbReference type="SAM" id="MobiDB-lite"/>
    </source>
</evidence>
<protein>
    <submittedName>
        <fullName evidence="2">Uncharacterized protein</fullName>
    </submittedName>
</protein>
<reference evidence="2" key="1">
    <citation type="submission" date="2021-01" db="EMBL/GenBank/DDBJ databases">
        <title>Phytophthora aleatoria, a newly-described species from Pinus radiata is distinct from Phytophthora cactorum isolates based on comparative genomics.</title>
        <authorList>
            <person name="Mcdougal R."/>
            <person name="Panda P."/>
            <person name="Williams N."/>
            <person name="Studholme D.J."/>
        </authorList>
    </citation>
    <scope>NUCLEOTIDE SEQUENCE</scope>
    <source>
        <strain evidence="2">NZFS 3830</strain>
    </source>
</reference>
<dbReference type="EMBL" id="JAENGZ010001268">
    <property type="protein sequence ID" value="KAG6949301.1"/>
    <property type="molecule type" value="Genomic_DNA"/>
</dbReference>
<gene>
    <name evidence="2" type="ORF">JG687_00014964</name>
</gene>
<evidence type="ECO:0000313" key="3">
    <source>
        <dbReference type="Proteomes" id="UP000688947"/>
    </source>
</evidence>
<evidence type="ECO:0000313" key="2">
    <source>
        <dbReference type="EMBL" id="KAG6949301.1"/>
    </source>
</evidence>